<protein>
    <submittedName>
        <fullName evidence="2">Uncharacterized protein</fullName>
    </submittedName>
</protein>
<name>A0A328B1R1_9CAUL</name>
<feature type="compositionally biased region" description="Acidic residues" evidence="1">
    <location>
        <begin position="33"/>
        <end position="50"/>
    </location>
</feature>
<dbReference type="Proteomes" id="UP000249842">
    <property type="component" value="Unassembled WGS sequence"/>
</dbReference>
<evidence type="ECO:0000256" key="1">
    <source>
        <dbReference type="SAM" id="MobiDB-lite"/>
    </source>
</evidence>
<feature type="region of interest" description="Disordered" evidence="1">
    <location>
        <begin position="1"/>
        <end position="83"/>
    </location>
</feature>
<dbReference type="EMBL" id="QFYP01000001">
    <property type="protein sequence ID" value="RAK61350.1"/>
    <property type="molecule type" value="Genomic_DNA"/>
</dbReference>
<evidence type="ECO:0000313" key="3">
    <source>
        <dbReference type="Proteomes" id="UP000249842"/>
    </source>
</evidence>
<keyword evidence="3" id="KW-1185">Reference proteome</keyword>
<dbReference type="AlphaFoldDB" id="A0A328B1R1"/>
<gene>
    <name evidence="2" type="ORF">DJ021_16845</name>
</gene>
<organism evidence="2 3">
    <name type="scientific">Phenylobacterium hankyongense</name>
    <dbReference type="NCBI Taxonomy" id="1813876"/>
    <lineage>
        <taxon>Bacteria</taxon>
        <taxon>Pseudomonadati</taxon>
        <taxon>Pseudomonadota</taxon>
        <taxon>Alphaproteobacteria</taxon>
        <taxon>Caulobacterales</taxon>
        <taxon>Caulobacteraceae</taxon>
        <taxon>Phenylobacterium</taxon>
    </lineage>
</organism>
<proteinExistence type="predicted"/>
<feature type="compositionally biased region" description="Basic and acidic residues" evidence="1">
    <location>
        <begin position="58"/>
        <end position="83"/>
    </location>
</feature>
<feature type="compositionally biased region" description="Acidic residues" evidence="1">
    <location>
        <begin position="1"/>
        <end position="10"/>
    </location>
</feature>
<feature type="compositionally biased region" description="Basic and acidic residues" evidence="1">
    <location>
        <begin position="21"/>
        <end position="32"/>
    </location>
</feature>
<accession>A0A328B1R1</accession>
<sequence length="83" mass="9032">MTEQDEDDLDGQGGETGSGRFNEDALSARDIDGLDEVEDADSVSGGEDDVTNFQARNVGDEDLKRMGYSEDRDGETRAKPDED</sequence>
<reference evidence="3" key="1">
    <citation type="submission" date="2018-05" db="EMBL/GenBank/DDBJ databases">
        <authorList>
            <person name="Li X."/>
        </authorList>
    </citation>
    <scope>NUCLEOTIDE SEQUENCE [LARGE SCALE GENOMIC DNA]</scope>
    <source>
        <strain evidence="3">HKS-05</strain>
    </source>
</reference>
<evidence type="ECO:0000313" key="2">
    <source>
        <dbReference type="EMBL" id="RAK61350.1"/>
    </source>
</evidence>
<comment type="caution">
    <text evidence="2">The sequence shown here is derived from an EMBL/GenBank/DDBJ whole genome shotgun (WGS) entry which is preliminary data.</text>
</comment>